<reference evidence="1 2" key="1">
    <citation type="submission" date="2014-04" db="EMBL/GenBank/DDBJ databases">
        <authorList>
            <consortium name="DOE Joint Genome Institute"/>
            <person name="Kuo A."/>
            <person name="Gay G."/>
            <person name="Dore J."/>
            <person name="Kohler A."/>
            <person name="Nagy L.G."/>
            <person name="Floudas D."/>
            <person name="Copeland A."/>
            <person name="Barry K.W."/>
            <person name="Cichocki N."/>
            <person name="Veneault-Fourrey C."/>
            <person name="LaButti K."/>
            <person name="Lindquist E.A."/>
            <person name="Lipzen A."/>
            <person name="Lundell T."/>
            <person name="Morin E."/>
            <person name="Murat C."/>
            <person name="Sun H."/>
            <person name="Tunlid A."/>
            <person name="Henrissat B."/>
            <person name="Grigoriev I.V."/>
            <person name="Hibbett D.S."/>
            <person name="Martin F."/>
            <person name="Nordberg H.P."/>
            <person name="Cantor M.N."/>
            <person name="Hua S.X."/>
        </authorList>
    </citation>
    <scope>NUCLEOTIDE SEQUENCE [LARGE SCALE GENOMIC DNA]</scope>
    <source>
        <strain evidence="2">h7</strain>
    </source>
</reference>
<proteinExistence type="predicted"/>
<dbReference type="Proteomes" id="UP000053424">
    <property type="component" value="Unassembled WGS sequence"/>
</dbReference>
<evidence type="ECO:0000313" key="2">
    <source>
        <dbReference type="Proteomes" id="UP000053424"/>
    </source>
</evidence>
<evidence type="ECO:0000313" key="1">
    <source>
        <dbReference type="EMBL" id="KIM38925.1"/>
    </source>
</evidence>
<reference evidence="2" key="2">
    <citation type="submission" date="2015-01" db="EMBL/GenBank/DDBJ databases">
        <title>Evolutionary Origins and Diversification of the Mycorrhizal Mutualists.</title>
        <authorList>
            <consortium name="DOE Joint Genome Institute"/>
            <consortium name="Mycorrhizal Genomics Consortium"/>
            <person name="Kohler A."/>
            <person name="Kuo A."/>
            <person name="Nagy L.G."/>
            <person name="Floudas D."/>
            <person name="Copeland A."/>
            <person name="Barry K.W."/>
            <person name="Cichocki N."/>
            <person name="Veneault-Fourrey C."/>
            <person name="LaButti K."/>
            <person name="Lindquist E.A."/>
            <person name="Lipzen A."/>
            <person name="Lundell T."/>
            <person name="Morin E."/>
            <person name="Murat C."/>
            <person name="Riley R."/>
            <person name="Ohm R."/>
            <person name="Sun H."/>
            <person name="Tunlid A."/>
            <person name="Henrissat B."/>
            <person name="Grigoriev I.V."/>
            <person name="Hibbett D.S."/>
            <person name="Martin F."/>
        </authorList>
    </citation>
    <scope>NUCLEOTIDE SEQUENCE [LARGE SCALE GENOMIC DNA]</scope>
    <source>
        <strain evidence="2">h7</strain>
    </source>
</reference>
<dbReference type="EMBL" id="KN831788">
    <property type="protein sequence ID" value="KIM38925.1"/>
    <property type="molecule type" value="Genomic_DNA"/>
</dbReference>
<protein>
    <submittedName>
        <fullName evidence="1">Uncharacterized protein</fullName>
    </submittedName>
</protein>
<accession>A0A0C3BQJ4</accession>
<dbReference type="HOGENOM" id="CLU_1627263_0_0_1"/>
<sequence length="163" mass="17323">MESDSNAAHSNMAHAIENIAQELSVAMEGIENFVDAPNVTEGTQILLRLAALQAPLDRLATVVNANDILARGTHNAHLQGLNGQISTALAATTRVFTRMTDLIDRSITSLTNAAAELISEFGGSHDYLPPRLDGPTPRTHVCRTLSSHPKSQCRDEVASVSGG</sequence>
<gene>
    <name evidence="1" type="ORF">M413DRAFT_447583</name>
</gene>
<organism evidence="1 2">
    <name type="scientific">Hebeloma cylindrosporum</name>
    <dbReference type="NCBI Taxonomy" id="76867"/>
    <lineage>
        <taxon>Eukaryota</taxon>
        <taxon>Fungi</taxon>
        <taxon>Dikarya</taxon>
        <taxon>Basidiomycota</taxon>
        <taxon>Agaricomycotina</taxon>
        <taxon>Agaricomycetes</taxon>
        <taxon>Agaricomycetidae</taxon>
        <taxon>Agaricales</taxon>
        <taxon>Agaricineae</taxon>
        <taxon>Hymenogastraceae</taxon>
        <taxon>Hebeloma</taxon>
    </lineage>
</organism>
<name>A0A0C3BQJ4_HEBCY</name>
<keyword evidence="2" id="KW-1185">Reference proteome</keyword>
<dbReference type="AlphaFoldDB" id="A0A0C3BQJ4"/>